<dbReference type="CDD" id="cd04301">
    <property type="entry name" value="NAT_SF"/>
    <property type="match status" value="1"/>
</dbReference>
<organism evidence="4 5">
    <name type="scientific">Actinomadura gamaensis</name>
    <dbReference type="NCBI Taxonomy" id="1763541"/>
    <lineage>
        <taxon>Bacteria</taxon>
        <taxon>Bacillati</taxon>
        <taxon>Actinomycetota</taxon>
        <taxon>Actinomycetes</taxon>
        <taxon>Streptosporangiales</taxon>
        <taxon>Thermomonosporaceae</taxon>
        <taxon>Actinomadura</taxon>
    </lineage>
</organism>
<reference evidence="5" key="1">
    <citation type="journal article" date="2019" name="Int. J. Syst. Evol. Microbiol.">
        <title>The Global Catalogue of Microorganisms (GCM) 10K type strain sequencing project: providing services to taxonomists for standard genome sequencing and annotation.</title>
        <authorList>
            <consortium name="The Broad Institute Genomics Platform"/>
            <consortium name="The Broad Institute Genome Sequencing Center for Infectious Disease"/>
            <person name="Wu L."/>
            <person name="Ma J."/>
        </authorList>
    </citation>
    <scope>NUCLEOTIDE SEQUENCE [LARGE SCALE GENOMIC DNA]</scope>
    <source>
        <strain evidence="5">KLKA75</strain>
    </source>
</reference>
<dbReference type="InterPro" id="IPR000182">
    <property type="entry name" value="GNAT_dom"/>
</dbReference>
<dbReference type="EMBL" id="JBHSIT010000006">
    <property type="protein sequence ID" value="MFC4910014.1"/>
    <property type="molecule type" value="Genomic_DNA"/>
</dbReference>
<evidence type="ECO:0000256" key="1">
    <source>
        <dbReference type="ARBA" id="ARBA00022679"/>
    </source>
</evidence>
<dbReference type="SUPFAM" id="SSF55729">
    <property type="entry name" value="Acyl-CoA N-acyltransferases (Nat)"/>
    <property type="match status" value="1"/>
</dbReference>
<comment type="caution">
    <text evidence="4">The sequence shown here is derived from an EMBL/GenBank/DDBJ whole genome shotgun (WGS) entry which is preliminary data.</text>
</comment>
<dbReference type="PANTHER" id="PTHR43877">
    <property type="entry name" value="AMINOALKYLPHOSPHONATE N-ACETYLTRANSFERASE-RELATED-RELATED"/>
    <property type="match status" value="1"/>
</dbReference>
<dbReference type="Proteomes" id="UP001595872">
    <property type="component" value="Unassembled WGS sequence"/>
</dbReference>
<evidence type="ECO:0000256" key="2">
    <source>
        <dbReference type="ARBA" id="ARBA00023315"/>
    </source>
</evidence>
<protein>
    <submittedName>
        <fullName evidence="4">GNAT family N-acetyltransferase</fullName>
        <ecNumber evidence="4">2.3.-.-</ecNumber>
    </submittedName>
</protein>
<accession>A0ABV9U193</accession>
<sequence>MSRTVEDVLARAARVRVVRVRPEYEDPDGARLRAWHAVVAASTIQDTPGAAAVSPGRFHAHLTTGSTLVWTASRAGRVVGLAMLRLPTTTATGRAQVHVHPDHRRRGVGDRLVKTLTVEAAERGLRGLIAAVPAGGTGDALCLRRGLVRLRTLHHLLLSLREVHPGWLDEMVTAEHPGYRLAETARIAPPGGEDAAAGALPGDVLLTVAAEHGRKVVACTEVVVPAGGGPRATQHDRRPEDGHHRLCLDLWVKAAMLRLLYDRYPQVREVATENHEHDAASLEVNRHLGFRLHHRVHEYRLDLTGSGGG</sequence>
<evidence type="ECO:0000259" key="3">
    <source>
        <dbReference type="PROSITE" id="PS51186"/>
    </source>
</evidence>
<dbReference type="Gene3D" id="3.40.630.30">
    <property type="match status" value="1"/>
</dbReference>
<dbReference type="InterPro" id="IPR016181">
    <property type="entry name" value="Acyl_CoA_acyltransferase"/>
</dbReference>
<evidence type="ECO:0000313" key="5">
    <source>
        <dbReference type="Proteomes" id="UP001595872"/>
    </source>
</evidence>
<dbReference type="EC" id="2.3.-.-" evidence="4"/>
<feature type="domain" description="N-acetyltransferase" evidence="3">
    <location>
        <begin position="18"/>
        <end position="186"/>
    </location>
</feature>
<keyword evidence="1 4" id="KW-0808">Transferase</keyword>
<proteinExistence type="predicted"/>
<dbReference type="PANTHER" id="PTHR43877:SF1">
    <property type="entry name" value="ACETYLTRANSFERASE"/>
    <property type="match status" value="1"/>
</dbReference>
<dbReference type="RefSeq" id="WP_378257991.1">
    <property type="nucleotide sequence ID" value="NZ_JBHSIT010000006.1"/>
</dbReference>
<dbReference type="InterPro" id="IPR050832">
    <property type="entry name" value="Bact_Acetyltransf"/>
</dbReference>
<dbReference type="Pfam" id="PF00583">
    <property type="entry name" value="Acetyltransf_1"/>
    <property type="match status" value="1"/>
</dbReference>
<keyword evidence="5" id="KW-1185">Reference proteome</keyword>
<dbReference type="GO" id="GO:0016746">
    <property type="term" value="F:acyltransferase activity"/>
    <property type="evidence" value="ECO:0007669"/>
    <property type="project" value="UniProtKB-KW"/>
</dbReference>
<gene>
    <name evidence="4" type="ORF">ACFPCY_22015</name>
</gene>
<name>A0ABV9U193_9ACTN</name>
<evidence type="ECO:0000313" key="4">
    <source>
        <dbReference type="EMBL" id="MFC4910014.1"/>
    </source>
</evidence>
<dbReference type="PROSITE" id="PS51186">
    <property type="entry name" value="GNAT"/>
    <property type="match status" value="1"/>
</dbReference>
<keyword evidence="2 4" id="KW-0012">Acyltransferase</keyword>